<feature type="compositionally biased region" description="Polar residues" evidence="1">
    <location>
        <begin position="93"/>
        <end position="111"/>
    </location>
</feature>
<sequence length="222" mass="25040">MRCIRPDGESTCCNRCLEKNFGMDLLDLGPSFLHARSAVSECTLSEDRQRTRRPGLKLGALKAKKTSTRSAFDPERNWNASDFECGRSHTGVHASTQQSDWPSSAPTTAYPNSDMVPRPNPNPTINFEYNAMADNVAAAQRSSFNWYSYERQNHTESVETDFPLQGNNSGADSWQVPVEGYNSQQELSSSKFSYPAYYFWDGSVQMQTYGNDFQRSCYSRDA</sequence>
<evidence type="ECO:0000256" key="1">
    <source>
        <dbReference type="SAM" id="MobiDB-lite"/>
    </source>
</evidence>
<evidence type="ECO:0000313" key="3">
    <source>
        <dbReference type="Proteomes" id="UP001150266"/>
    </source>
</evidence>
<organism evidence="2 3">
    <name type="scientific">Lentinula aciculospora</name>
    <dbReference type="NCBI Taxonomy" id="153920"/>
    <lineage>
        <taxon>Eukaryota</taxon>
        <taxon>Fungi</taxon>
        <taxon>Dikarya</taxon>
        <taxon>Basidiomycota</taxon>
        <taxon>Agaricomycotina</taxon>
        <taxon>Agaricomycetes</taxon>
        <taxon>Agaricomycetidae</taxon>
        <taxon>Agaricales</taxon>
        <taxon>Marasmiineae</taxon>
        <taxon>Omphalotaceae</taxon>
        <taxon>Lentinula</taxon>
    </lineage>
</organism>
<comment type="caution">
    <text evidence="2">The sequence shown here is derived from an EMBL/GenBank/DDBJ whole genome shotgun (WGS) entry which is preliminary data.</text>
</comment>
<name>A0A9W9AN46_9AGAR</name>
<feature type="region of interest" description="Disordered" evidence="1">
    <location>
        <begin position="89"/>
        <end position="121"/>
    </location>
</feature>
<reference evidence="2" key="1">
    <citation type="submission" date="2022-08" db="EMBL/GenBank/DDBJ databases">
        <title>A Global Phylogenomic Analysis of the Shiitake Genus Lentinula.</title>
        <authorList>
            <consortium name="DOE Joint Genome Institute"/>
            <person name="Sierra-Patev S."/>
            <person name="Min B."/>
            <person name="Naranjo-Ortiz M."/>
            <person name="Looney B."/>
            <person name="Konkel Z."/>
            <person name="Slot J.C."/>
            <person name="Sakamoto Y."/>
            <person name="Steenwyk J.L."/>
            <person name="Rokas A."/>
            <person name="Carro J."/>
            <person name="Camarero S."/>
            <person name="Ferreira P."/>
            <person name="Molpeceres G."/>
            <person name="Ruiz-Duenas F.J."/>
            <person name="Serrano A."/>
            <person name="Henrissat B."/>
            <person name="Drula E."/>
            <person name="Hughes K.W."/>
            <person name="Mata J.L."/>
            <person name="Ishikawa N.K."/>
            <person name="Vargas-Isla R."/>
            <person name="Ushijima S."/>
            <person name="Smith C.A."/>
            <person name="Ahrendt S."/>
            <person name="Andreopoulos W."/>
            <person name="He G."/>
            <person name="Labutti K."/>
            <person name="Lipzen A."/>
            <person name="Ng V."/>
            <person name="Riley R."/>
            <person name="Sandor L."/>
            <person name="Barry K."/>
            <person name="Martinez A.T."/>
            <person name="Xiao Y."/>
            <person name="Gibbons J.G."/>
            <person name="Terashima K."/>
            <person name="Grigoriev I.V."/>
            <person name="Hibbett D.S."/>
        </authorList>
    </citation>
    <scope>NUCLEOTIDE SEQUENCE</scope>
    <source>
        <strain evidence="2">JLM2183</strain>
    </source>
</reference>
<gene>
    <name evidence="2" type="ORF">J3R30DRAFT_1353641</name>
</gene>
<dbReference type="Proteomes" id="UP001150266">
    <property type="component" value="Unassembled WGS sequence"/>
</dbReference>
<accession>A0A9W9AN46</accession>
<keyword evidence="3" id="KW-1185">Reference proteome</keyword>
<dbReference type="AlphaFoldDB" id="A0A9W9AN46"/>
<evidence type="ECO:0000313" key="2">
    <source>
        <dbReference type="EMBL" id="KAJ4485408.1"/>
    </source>
</evidence>
<dbReference type="EMBL" id="JAOTPV010000003">
    <property type="protein sequence ID" value="KAJ4485408.1"/>
    <property type="molecule type" value="Genomic_DNA"/>
</dbReference>
<protein>
    <submittedName>
        <fullName evidence="2">Uncharacterized protein</fullName>
    </submittedName>
</protein>
<proteinExistence type="predicted"/>